<organism evidence="2 3">
    <name type="scientific">Blautia caecimuris</name>
    <dbReference type="NCBI Taxonomy" id="1796615"/>
    <lineage>
        <taxon>Bacteria</taxon>
        <taxon>Bacillati</taxon>
        <taxon>Bacillota</taxon>
        <taxon>Clostridia</taxon>
        <taxon>Lachnospirales</taxon>
        <taxon>Lachnospiraceae</taxon>
        <taxon>Blautia</taxon>
    </lineage>
</organism>
<dbReference type="NCBIfam" id="NF002543">
    <property type="entry name" value="PRK02101.1-4"/>
    <property type="match status" value="1"/>
</dbReference>
<dbReference type="Pfam" id="PF03883">
    <property type="entry name" value="H2O2_YaaD"/>
    <property type="match status" value="1"/>
</dbReference>
<reference evidence="2 3" key="1">
    <citation type="submission" date="2024-06" db="EMBL/GenBank/DDBJ databases">
        <title>Genomic Encyclopedia of Type Strains, Phase IV (KMG-IV): sequencing the most valuable type-strain genomes for metagenomic binning, comparative biology and taxonomic classification.</title>
        <authorList>
            <person name="Goeker M."/>
        </authorList>
    </citation>
    <scope>NUCLEOTIDE SEQUENCE [LARGE SCALE GENOMIC DNA]</scope>
    <source>
        <strain evidence="2 3">DSM 29492</strain>
    </source>
</reference>
<name>A0ABV2LZF5_9FIRM</name>
<evidence type="ECO:0000313" key="2">
    <source>
        <dbReference type="EMBL" id="MET3749568.1"/>
    </source>
</evidence>
<evidence type="ECO:0000313" key="3">
    <source>
        <dbReference type="Proteomes" id="UP001549106"/>
    </source>
</evidence>
<dbReference type="EMBL" id="JBEPMJ010000004">
    <property type="protein sequence ID" value="MET3749568.1"/>
    <property type="molecule type" value="Genomic_DNA"/>
</dbReference>
<sequence length="251" mass="29247">MKIIISPAKKMNVDTDTYQVTGLPVFLEDTKLLMDEIKSLTFAQAKELWKCNDRLAQLNYDRFRSMDVERCLTPAVLTYEGLQYQHMAPEIFTEGALAYIDRHLRILSGFYGVLKPFDGVTPYRLEMQARLSVKGKKDLYDFWGDRLYRELTEGGRLIINLASREYSKAVEKYLEPKDRFLTVEFGQLKDGKVKQKATLAKMARGEMVRFMAENNVCDPEDIKNFRALGFRYSKERSDKNKMIFLAEQDKK</sequence>
<dbReference type="PANTHER" id="PTHR30283">
    <property type="entry name" value="PEROXIDE STRESS RESPONSE PROTEIN YAAA"/>
    <property type="match status" value="1"/>
</dbReference>
<comment type="caution">
    <text evidence="2">The sequence shown here is derived from an EMBL/GenBank/DDBJ whole genome shotgun (WGS) entry which is preliminary data.</text>
</comment>
<gene>
    <name evidence="2" type="ORF">ABID24_000802</name>
</gene>
<protein>
    <recommendedName>
        <fullName evidence="1">UPF0246 protein ABID24_000802</fullName>
    </recommendedName>
</protein>
<dbReference type="HAMAP" id="MF_00652">
    <property type="entry name" value="UPF0246"/>
    <property type="match status" value="1"/>
</dbReference>
<keyword evidence="3" id="KW-1185">Reference proteome</keyword>
<dbReference type="PANTHER" id="PTHR30283:SF4">
    <property type="entry name" value="PEROXIDE STRESS RESISTANCE PROTEIN YAAA"/>
    <property type="match status" value="1"/>
</dbReference>
<dbReference type="RefSeq" id="WP_257464089.1">
    <property type="nucleotide sequence ID" value="NZ_JANJZT010000004.1"/>
</dbReference>
<dbReference type="InterPro" id="IPR005583">
    <property type="entry name" value="YaaA"/>
</dbReference>
<accession>A0ABV2LZF5</accession>
<evidence type="ECO:0000256" key="1">
    <source>
        <dbReference type="HAMAP-Rule" id="MF_00652"/>
    </source>
</evidence>
<comment type="similarity">
    <text evidence="1">Belongs to the UPF0246 family.</text>
</comment>
<proteinExistence type="inferred from homology"/>
<dbReference type="Proteomes" id="UP001549106">
    <property type="component" value="Unassembled WGS sequence"/>
</dbReference>